<evidence type="ECO:0000313" key="2">
    <source>
        <dbReference type="Proteomes" id="UP000199370"/>
    </source>
</evidence>
<dbReference type="AlphaFoldDB" id="A0A1G9UUS8"/>
<dbReference type="Proteomes" id="UP000199370">
    <property type="component" value="Unassembled WGS sequence"/>
</dbReference>
<dbReference type="STRING" id="996166.SAMN05192554_10517"/>
<organism evidence="1 2">
    <name type="scientific">Haloarchaeobius iranensis</name>
    <dbReference type="NCBI Taxonomy" id="996166"/>
    <lineage>
        <taxon>Archaea</taxon>
        <taxon>Methanobacteriati</taxon>
        <taxon>Methanobacteriota</taxon>
        <taxon>Stenosarchaea group</taxon>
        <taxon>Halobacteria</taxon>
        <taxon>Halobacteriales</taxon>
        <taxon>Halorubellaceae</taxon>
        <taxon>Haloarchaeobius</taxon>
    </lineage>
</organism>
<name>A0A1G9UUS8_9EURY</name>
<reference evidence="1 2" key="1">
    <citation type="submission" date="2016-10" db="EMBL/GenBank/DDBJ databases">
        <authorList>
            <person name="de Groot N.N."/>
        </authorList>
    </citation>
    <scope>NUCLEOTIDE SEQUENCE [LARGE SCALE GENOMIC DNA]</scope>
    <source>
        <strain evidence="2">EB21,IBRC-M 10013,KCTC 4048</strain>
    </source>
</reference>
<gene>
    <name evidence="1" type="ORF">SAMN05192554_10517</name>
</gene>
<keyword evidence="2" id="KW-1185">Reference proteome</keyword>
<protein>
    <recommendedName>
        <fullName evidence="3">Sugar-specific transcriptional regulator TrmB</fullName>
    </recommendedName>
</protein>
<evidence type="ECO:0008006" key="3">
    <source>
        <dbReference type="Google" id="ProtNLM"/>
    </source>
</evidence>
<sequence length="76" mass="8184">MSTQRAVLRQTTEPIPAELTSPTAKLIYLYLDTTGQSTVDEMQQSLDIPKLALFSVLGSLTDTGLVECDGDCYAAS</sequence>
<dbReference type="EMBL" id="FNIA01000005">
    <property type="protein sequence ID" value="SDM63672.1"/>
    <property type="molecule type" value="Genomic_DNA"/>
</dbReference>
<accession>A0A1G9UUS8</accession>
<dbReference type="RefSeq" id="WP_089732033.1">
    <property type="nucleotide sequence ID" value="NZ_FNIA01000005.1"/>
</dbReference>
<proteinExistence type="predicted"/>
<evidence type="ECO:0000313" key="1">
    <source>
        <dbReference type="EMBL" id="SDM63672.1"/>
    </source>
</evidence>